<comment type="caution">
    <text evidence="1">The sequence shown here is derived from an EMBL/GenBank/DDBJ whole genome shotgun (WGS) entry which is preliminary data.</text>
</comment>
<evidence type="ECO:0000313" key="2">
    <source>
        <dbReference type="Proteomes" id="UP000325313"/>
    </source>
</evidence>
<gene>
    <name evidence="1" type="ORF">PGTUg99_025795</name>
</gene>
<name>A0A5B0LWF5_PUCGR</name>
<evidence type="ECO:0000313" key="1">
    <source>
        <dbReference type="EMBL" id="KAA1068193.1"/>
    </source>
</evidence>
<sequence>MIGWYQGVPRGPDLDDGELFGSFWNMTSNILVLDSGVGRKGISFCCPIKFNSGTWDGSFSRIRGQEPKVEEGTGGKFSVRG</sequence>
<dbReference type="EMBL" id="VDEP01000506">
    <property type="protein sequence ID" value="KAA1068193.1"/>
    <property type="molecule type" value="Genomic_DNA"/>
</dbReference>
<organism evidence="1 2">
    <name type="scientific">Puccinia graminis f. sp. tritici</name>
    <dbReference type="NCBI Taxonomy" id="56615"/>
    <lineage>
        <taxon>Eukaryota</taxon>
        <taxon>Fungi</taxon>
        <taxon>Dikarya</taxon>
        <taxon>Basidiomycota</taxon>
        <taxon>Pucciniomycotina</taxon>
        <taxon>Pucciniomycetes</taxon>
        <taxon>Pucciniales</taxon>
        <taxon>Pucciniaceae</taxon>
        <taxon>Puccinia</taxon>
    </lineage>
</organism>
<dbReference type="Proteomes" id="UP000325313">
    <property type="component" value="Unassembled WGS sequence"/>
</dbReference>
<dbReference type="AlphaFoldDB" id="A0A5B0LWF5"/>
<accession>A0A5B0LWF5</accession>
<protein>
    <submittedName>
        <fullName evidence="1">Uncharacterized protein</fullName>
    </submittedName>
</protein>
<proteinExistence type="predicted"/>
<reference evidence="1 2" key="1">
    <citation type="submission" date="2019-05" db="EMBL/GenBank/DDBJ databases">
        <title>Emergence of the Ug99 lineage of the wheat stem rust pathogen through somatic hybridization.</title>
        <authorList>
            <person name="Li F."/>
            <person name="Upadhyaya N.M."/>
            <person name="Sperschneider J."/>
            <person name="Matny O."/>
            <person name="Nguyen-Phuc H."/>
            <person name="Mago R."/>
            <person name="Raley C."/>
            <person name="Miller M.E."/>
            <person name="Silverstein K.A.T."/>
            <person name="Henningsen E."/>
            <person name="Hirsch C.D."/>
            <person name="Visser B."/>
            <person name="Pretorius Z.A."/>
            <person name="Steffenson B.J."/>
            <person name="Schwessinger B."/>
            <person name="Dodds P.N."/>
            <person name="Figueroa M."/>
        </authorList>
    </citation>
    <scope>NUCLEOTIDE SEQUENCE [LARGE SCALE GENOMIC DNA]</scope>
    <source>
        <strain evidence="1 2">Ug99</strain>
    </source>
</reference>